<feature type="transmembrane region" description="Helical" evidence="6">
    <location>
        <begin position="202"/>
        <end position="224"/>
    </location>
</feature>
<dbReference type="EMBL" id="QQBC01000003">
    <property type="protein sequence ID" value="RDI67312.1"/>
    <property type="molecule type" value="Genomic_DNA"/>
</dbReference>
<evidence type="ECO:0000256" key="6">
    <source>
        <dbReference type="SAM" id="Phobius"/>
    </source>
</evidence>
<feature type="transmembrane region" description="Helical" evidence="6">
    <location>
        <begin position="245"/>
        <end position="266"/>
    </location>
</feature>
<evidence type="ECO:0000313" key="8">
    <source>
        <dbReference type="Proteomes" id="UP000254869"/>
    </source>
</evidence>
<dbReference type="STRING" id="1210086.GCA_001613105_04293"/>
<feature type="transmembrane region" description="Helical" evidence="6">
    <location>
        <begin position="133"/>
        <end position="153"/>
    </location>
</feature>
<evidence type="ECO:0000256" key="5">
    <source>
        <dbReference type="ARBA" id="ARBA00023136"/>
    </source>
</evidence>
<keyword evidence="3 6" id="KW-0812">Transmembrane</keyword>
<feature type="transmembrane region" description="Helical" evidence="6">
    <location>
        <begin position="417"/>
        <end position="440"/>
    </location>
</feature>
<evidence type="ECO:0000256" key="2">
    <source>
        <dbReference type="ARBA" id="ARBA00022475"/>
    </source>
</evidence>
<gene>
    <name evidence="7" type="ORF">DFR76_103383</name>
</gene>
<feature type="transmembrane region" description="Helical" evidence="6">
    <location>
        <begin position="350"/>
        <end position="371"/>
    </location>
</feature>
<feature type="transmembrane region" description="Helical" evidence="6">
    <location>
        <begin position="286"/>
        <end position="308"/>
    </location>
</feature>
<comment type="subcellular location">
    <subcellularLocation>
        <location evidence="1">Cell membrane</location>
        <topology evidence="1">Multi-pass membrane protein</topology>
    </subcellularLocation>
</comment>
<evidence type="ECO:0000256" key="3">
    <source>
        <dbReference type="ARBA" id="ARBA00022692"/>
    </source>
</evidence>
<keyword evidence="8" id="KW-1185">Reference proteome</keyword>
<dbReference type="PIRSF" id="PIRSF006060">
    <property type="entry name" value="AA_transporter"/>
    <property type="match status" value="1"/>
</dbReference>
<sequence length="517" mass="54213">MTSPSTLRSGALSLASSVVIGVASAGPAYSITATLGLVAAAVGLHAPVIVLIAFVPMLLVAIGYRELNQVEPDPGTTFVWATRAFGPFTGWMSGWAIVVSDLLVMASLAQISAQYTFLLLGAHGIGSDPTSGWVLLLGICYLIVMTLVAVYGIDVSARLQSALLTVEFGMLVVFSVVALVRVATGHAPAGARMPELAWFDPFAIGTFSDFVTAVLLMVFIYWGWDSAVSVNQETVDPRRTPGRSAVLSTITLVTLYLLVTVASQAFAGAGRDGLGLANPEHVDDVLGALGAAVFGEGALGDVLVRLLFLMVLTSAAASTQTTILPTARTTYSMAVHHALPKAFGRIDPRWLTPTFSTVVFGGLSVALYVLLNFVSGGRLISEAVTAIGISIGLYYGLTGLSCAWLHRREFTADARTLLIKGILPALGGFALLFAAGWTAVTSCDAGSDGAAWAMPFPPHWRIGAIFLLGVGTLLIGIPIYLVLAKVMPRFFRGEVLARRLPAPSDTIIAEDAAVTNT</sequence>
<feature type="transmembrane region" description="Helical" evidence="6">
    <location>
        <begin position="93"/>
        <end position="113"/>
    </location>
</feature>
<dbReference type="Gene3D" id="1.20.1740.10">
    <property type="entry name" value="Amino acid/polyamine transporter I"/>
    <property type="match status" value="1"/>
</dbReference>
<feature type="transmembrane region" description="Helical" evidence="6">
    <location>
        <begin position="383"/>
        <end position="405"/>
    </location>
</feature>
<dbReference type="InterPro" id="IPR050367">
    <property type="entry name" value="APC_superfamily"/>
</dbReference>
<dbReference type="PANTHER" id="PTHR42770">
    <property type="entry name" value="AMINO ACID TRANSPORTER-RELATED"/>
    <property type="match status" value="1"/>
</dbReference>
<feature type="transmembrane region" description="Helical" evidence="6">
    <location>
        <begin position="35"/>
        <end position="62"/>
    </location>
</feature>
<organism evidence="7 8">
    <name type="scientific">Nocardia pseudobrasiliensis</name>
    <dbReference type="NCBI Taxonomy" id="45979"/>
    <lineage>
        <taxon>Bacteria</taxon>
        <taxon>Bacillati</taxon>
        <taxon>Actinomycetota</taxon>
        <taxon>Actinomycetes</taxon>
        <taxon>Mycobacteriales</taxon>
        <taxon>Nocardiaceae</taxon>
        <taxon>Nocardia</taxon>
    </lineage>
</organism>
<reference evidence="7 8" key="1">
    <citation type="submission" date="2018-07" db="EMBL/GenBank/DDBJ databases">
        <title>Genomic Encyclopedia of Type Strains, Phase IV (KMG-IV): sequencing the most valuable type-strain genomes for metagenomic binning, comparative biology and taxonomic classification.</title>
        <authorList>
            <person name="Goeker M."/>
        </authorList>
    </citation>
    <scope>NUCLEOTIDE SEQUENCE [LARGE SCALE GENOMIC DNA]</scope>
    <source>
        <strain evidence="7 8">DSM 44290</strain>
    </source>
</reference>
<keyword evidence="5 6" id="KW-0472">Membrane</keyword>
<evidence type="ECO:0000256" key="1">
    <source>
        <dbReference type="ARBA" id="ARBA00004651"/>
    </source>
</evidence>
<dbReference type="AlphaFoldDB" id="A0A370I9B4"/>
<dbReference type="GO" id="GO:0005886">
    <property type="term" value="C:plasma membrane"/>
    <property type="evidence" value="ECO:0007669"/>
    <property type="project" value="UniProtKB-SubCell"/>
</dbReference>
<name>A0A370I9B4_9NOCA</name>
<protein>
    <submittedName>
        <fullName evidence="7">Amino acid/polyamine/organocation transporter (APC superfamily)</fullName>
    </submittedName>
</protein>
<keyword evidence="2" id="KW-1003">Cell membrane</keyword>
<dbReference type="Proteomes" id="UP000254869">
    <property type="component" value="Unassembled WGS sequence"/>
</dbReference>
<dbReference type="Pfam" id="PF13520">
    <property type="entry name" value="AA_permease_2"/>
    <property type="match status" value="1"/>
</dbReference>
<proteinExistence type="predicted"/>
<evidence type="ECO:0000313" key="7">
    <source>
        <dbReference type="EMBL" id="RDI67312.1"/>
    </source>
</evidence>
<feature type="transmembrane region" description="Helical" evidence="6">
    <location>
        <begin position="460"/>
        <end position="483"/>
    </location>
</feature>
<feature type="transmembrane region" description="Helical" evidence="6">
    <location>
        <begin position="162"/>
        <end position="182"/>
    </location>
</feature>
<evidence type="ECO:0000256" key="4">
    <source>
        <dbReference type="ARBA" id="ARBA00022989"/>
    </source>
</evidence>
<accession>A0A370I9B4</accession>
<dbReference type="GO" id="GO:0022857">
    <property type="term" value="F:transmembrane transporter activity"/>
    <property type="evidence" value="ECO:0007669"/>
    <property type="project" value="InterPro"/>
</dbReference>
<dbReference type="RefSeq" id="WP_245997492.1">
    <property type="nucleotide sequence ID" value="NZ_QQBC01000003.1"/>
</dbReference>
<keyword evidence="4 6" id="KW-1133">Transmembrane helix</keyword>
<dbReference type="InterPro" id="IPR002293">
    <property type="entry name" value="AA/rel_permease1"/>
</dbReference>
<comment type="caution">
    <text evidence="7">The sequence shown here is derived from an EMBL/GenBank/DDBJ whole genome shotgun (WGS) entry which is preliminary data.</text>
</comment>
<dbReference type="PANTHER" id="PTHR42770:SF7">
    <property type="entry name" value="MEMBRANE PROTEIN"/>
    <property type="match status" value="1"/>
</dbReference>